<keyword evidence="2" id="KW-0479">Metal-binding</keyword>
<evidence type="ECO:0000256" key="2">
    <source>
        <dbReference type="ARBA" id="ARBA00022723"/>
    </source>
</evidence>
<feature type="domain" description="Matrin-type" evidence="7">
    <location>
        <begin position="650"/>
        <end position="680"/>
    </location>
</feature>
<dbReference type="InterPro" id="IPR013087">
    <property type="entry name" value="Znf_C2H2_type"/>
</dbReference>
<evidence type="ECO:0000259" key="7">
    <source>
        <dbReference type="PROSITE" id="PS50171"/>
    </source>
</evidence>
<dbReference type="KEGG" id="dhe:111600779"/>
<evidence type="ECO:0000256" key="3">
    <source>
        <dbReference type="ARBA" id="ARBA00022771"/>
    </source>
</evidence>
<dbReference type="PANTHER" id="PTHR46786:SF1">
    <property type="entry name" value="ZINC FINGER MATRIN-TYPE PROTEIN 3"/>
    <property type="match status" value="1"/>
</dbReference>
<dbReference type="InterPro" id="IPR000690">
    <property type="entry name" value="Matrin/U1-C_Znf_C2H2"/>
</dbReference>
<dbReference type="RefSeq" id="XP_023172831.2">
    <property type="nucleotide sequence ID" value="XM_023317063.2"/>
</dbReference>
<reference evidence="9 10" key="1">
    <citation type="submission" date="2025-04" db="UniProtKB">
        <authorList>
            <consortium name="RefSeq"/>
        </authorList>
    </citation>
    <scope>IDENTIFICATION</scope>
    <source>
        <strain evidence="9 10">15085-1641.00</strain>
        <tissue evidence="9 10">Whole body</tissue>
    </source>
</reference>
<dbReference type="SMART" id="SM00451">
    <property type="entry name" value="ZnF_U1"/>
    <property type="match status" value="4"/>
</dbReference>
<keyword evidence="5" id="KW-0539">Nucleus</keyword>
<keyword evidence="4" id="KW-0862">Zinc</keyword>
<dbReference type="InterPro" id="IPR003604">
    <property type="entry name" value="Matrin/U1-like-C_Znf_C2H2"/>
</dbReference>
<evidence type="ECO:0000256" key="6">
    <source>
        <dbReference type="SAM" id="MobiDB-lite"/>
    </source>
</evidence>
<dbReference type="OMA" id="PPCPMHG"/>
<protein>
    <submittedName>
        <fullName evidence="9 10">Uncharacterized protein LOC111600779</fullName>
    </submittedName>
</protein>
<feature type="region of interest" description="Disordered" evidence="6">
    <location>
        <begin position="255"/>
        <end position="275"/>
    </location>
</feature>
<dbReference type="InterPro" id="IPR052644">
    <property type="entry name" value="ZMAT3"/>
</dbReference>
<evidence type="ECO:0000256" key="1">
    <source>
        <dbReference type="ARBA" id="ARBA00004123"/>
    </source>
</evidence>
<feature type="region of interest" description="Disordered" evidence="6">
    <location>
        <begin position="195"/>
        <end position="215"/>
    </location>
</feature>
<evidence type="ECO:0000313" key="9">
    <source>
        <dbReference type="RefSeq" id="XP_023172831.2"/>
    </source>
</evidence>
<comment type="subcellular location">
    <subcellularLocation>
        <location evidence="1">Nucleus</location>
    </subcellularLocation>
</comment>
<dbReference type="PANTHER" id="PTHR46786">
    <property type="entry name" value="ZINC FINGER MATRIN-TYPE PROTEIN 3"/>
    <property type="match status" value="1"/>
</dbReference>
<evidence type="ECO:0000313" key="8">
    <source>
        <dbReference type="Proteomes" id="UP000504633"/>
    </source>
</evidence>
<dbReference type="OrthoDB" id="434647at2759"/>
<keyword evidence="8" id="KW-1185">Reference proteome</keyword>
<evidence type="ECO:0000256" key="4">
    <source>
        <dbReference type="ARBA" id="ARBA00022833"/>
    </source>
</evidence>
<keyword evidence="3" id="KW-0863">Zinc-finger</keyword>
<name>A0A6J1LX37_DROHY</name>
<dbReference type="GO" id="GO:0003676">
    <property type="term" value="F:nucleic acid binding"/>
    <property type="evidence" value="ECO:0007669"/>
    <property type="project" value="InterPro"/>
</dbReference>
<dbReference type="GO" id="GO:0005634">
    <property type="term" value="C:nucleus"/>
    <property type="evidence" value="ECO:0007669"/>
    <property type="project" value="UniProtKB-SubCell"/>
</dbReference>
<dbReference type="Proteomes" id="UP000504633">
    <property type="component" value="Unplaced"/>
</dbReference>
<dbReference type="GO" id="GO:0008270">
    <property type="term" value="F:zinc ion binding"/>
    <property type="evidence" value="ECO:0007669"/>
    <property type="project" value="UniProtKB-KW"/>
</dbReference>
<accession>A0A6J1LX37</accession>
<proteinExistence type="predicted"/>
<dbReference type="Gene3D" id="3.30.160.60">
    <property type="entry name" value="Classic Zinc Finger"/>
    <property type="match status" value="4"/>
</dbReference>
<gene>
    <name evidence="9 10 11" type="primary">LOC111600779</name>
</gene>
<dbReference type="AlphaFoldDB" id="A0A6J1LX37"/>
<evidence type="ECO:0000313" key="11">
    <source>
        <dbReference type="RefSeq" id="XP_023172847.2"/>
    </source>
</evidence>
<dbReference type="Pfam" id="PF12874">
    <property type="entry name" value="zf-met"/>
    <property type="match status" value="3"/>
</dbReference>
<dbReference type="GeneID" id="111600779"/>
<dbReference type="PROSITE" id="PS00028">
    <property type="entry name" value="ZINC_FINGER_C2H2_1"/>
    <property type="match status" value="2"/>
</dbReference>
<dbReference type="SMART" id="SM00355">
    <property type="entry name" value="ZnF_C2H2"/>
    <property type="match status" value="3"/>
</dbReference>
<dbReference type="RefSeq" id="XP_023172840.2">
    <property type="nucleotide sequence ID" value="XM_023317072.2"/>
</dbReference>
<dbReference type="SUPFAM" id="SSF57667">
    <property type="entry name" value="beta-beta-alpha zinc fingers"/>
    <property type="match status" value="4"/>
</dbReference>
<organism evidence="8 10">
    <name type="scientific">Drosophila hydei</name>
    <name type="common">Fruit fly</name>
    <dbReference type="NCBI Taxonomy" id="7224"/>
    <lineage>
        <taxon>Eukaryota</taxon>
        <taxon>Metazoa</taxon>
        <taxon>Ecdysozoa</taxon>
        <taxon>Arthropoda</taxon>
        <taxon>Hexapoda</taxon>
        <taxon>Insecta</taxon>
        <taxon>Pterygota</taxon>
        <taxon>Neoptera</taxon>
        <taxon>Endopterygota</taxon>
        <taxon>Diptera</taxon>
        <taxon>Brachycera</taxon>
        <taxon>Muscomorpha</taxon>
        <taxon>Ephydroidea</taxon>
        <taxon>Drosophilidae</taxon>
        <taxon>Drosophila</taxon>
    </lineage>
</organism>
<evidence type="ECO:0000256" key="5">
    <source>
        <dbReference type="ARBA" id="ARBA00023242"/>
    </source>
</evidence>
<dbReference type="InterPro" id="IPR036236">
    <property type="entry name" value="Znf_C2H2_sf"/>
</dbReference>
<dbReference type="PROSITE" id="PS50171">
    <property type="entry name" value="ZF_MATRIN"/>
    <property type="match status" value="1"/>
</dbReference>
<sequence length="683" mass="79009">MLARKSQLSPRTPPVHERIALQCARNISKLAAALPKPRTRSGYLPVLVELRRPDEDVIYRYQVNLPPSSLERDNQQMNMAEAKALSQQLKLPCLVHGAQETDAMPQALLPLETLDGEAPQLIMMQDAVHVVHNRQSYENFGPTPAKEAISTFHHTAYASGASKITRDHFMATLHNERPSPLQFELLWADQHEDDLDDEEQMQPLSTYEPPPIDLPAMAQPFALREAEAEPQSQSQSQSQSQLEPYNIYRHISSSKAQPGRYQSNKHHNNRPHPNAHQLTASLRAEPLPLKALNGYKQPRRPSKYHSYGAANSNGKIVYQQKRFGNNYRLAQSQSASYSPFGPNGYKPQTYEPAFYCDFKDYIANQQETRQRIYLPNGNPQHYRMDGTSPLYAHLPRIDNYGHQFDLQRELLLRQKLEQELDYQRLIEQQKYHRIFTEPVSTSQVPQELQSLFHWDCCHLCHTAMRTMRNALDHYLSRTHLRRVDSWLIRYSFIKGNLSEDMLRHLRSSGPAVLHCDLCDLKLTSVIHARQHFYGRRHRLVERHISKPNGEGYYDRSGRWVRTNDKWLMCKLCDVIVTSESQLAIHMAGLRHRKRERSSCPASISEPFDGSHVYRINANGSLVPLNPLGYYMYAGYSKPDFRKLNDLNAAYYCEVCNITLNHLKSVKQHEEGRVHRKRLERVTQ</sequence>
<dbReference type="RefSeq" id="XP_023172847.2">
    <property type="nucleotide sequence ID" value="XM_023317079.2"/>
</dbReference>
<dbReference type="CTD" id="109578"/>
<evidence type="ECO:0000313" key="10">
    <source>
        <dbReference type="RefSeq" id="XP_023172840.2"/>
    </source>
</evidence>